<dbReference type="Proteomes" id="UP000761534">
    <property type="component" value="Unassembled WGS sequence"/>
</dbReference>
<reference evidence="1" key="1">
    <citation type="journal article" date="2019" name="G3 (Bethesda)">
        <title>Genome Assemblies of Two Rare Opportunistic Yeast Pathogens: Diutina rugosa (syn. Candida rugosa) and Trichomonascus ciferrii (syn. Candida ciferrii).</title>
        <authorList>
            <person name="Mixao V."/>
            <person name="Saus E."/>
            <person name="Hansen A.P."/>
            <person name="Lass-Florl C."/>
            <person name="Gabaldon T."/>
        </authorList>
    </citation>
    <scope>NUCLEOTIDE SEQUENCE</scope>
    <source>
        <strain evidence="1">CBS 4856</strain>
    </source>
</reference>
<gene>
    <name evidence="1" type="ORF">TRICI_000208</name>
</gene>
<protein>
    <submittedName>
        <fullName evidence="1">Uncharacterized protein</fullName>
    </submittedName>
</protein>
<dbReference type="VEuPathDB" id="FungiDB:TRICI_000208"/>
<evidence type="ECO:0000313" key="2">
    <source>
        <dbReference type="Proteomes" id="UP000761534"/>
    </source>
</evidence>
<keyword evidence="2" id="KW-1185">Reference proteome</keyword>
<dbReference type="OrthoDB" id="684045at2759"/>
<organism evidence="1 2">
    <name type="scientific">Trichomonascus ciferrii</name>
    <dbReference type="NCBI Taxonomy" id="44093"/>
    <lineage>
        <taxon>Eukaryota</taxon>
        <taxon>Fungi</taxon>
        <taxon>Dikarya</taxon>
        <taxon>Ascomycota</taxon>
        <taxon>Saccharomycotina</taxon>
        <taxon>Dipodascomycetes</taxon>
        <taxon>Dipodascales</taxon>
        <taxon>Trichomonascaceae</taxon>
        <taxon>Trichomonascus</taxon>
        <taxon>Trichomonascus ciferrii complex</taxon>
    </lineage>
</organism>
<proteinExistence type="predicted"/>
<evidence type="ECO:0000313" key="1">
    <source>
        <dbReference type="EMBL" id="KAA8917607.1"/>
    </source>
</evidence>
<dbReference type="AlphaFoldDB" id="A0A642VE01"/>
<name>A0A642VE01_9ASCO</name>
<comment type="caution">
    <text evidence="1">The sequence shown here is derived from an EMBL/GenBank/DDBJ whole genome shotgun (WGS) entry which is preliminary data.</text>
</comment>
<dbReference type="EMBL" id="SWFS01000024">
    <property type="protein sequence ID" value="KAA8917607.1"/>
    <property type="molecule type" value="Genomic_DNA"/>
</dbReference>
<accession>A0A642VE01</accession>
<sequence>MVEQEKESVIIEPKGQLIQRYHHEKPTSNLGVMSAEAIEDPDERQRFDDLCQACRSGDVDQVDKLVSYGVNVRTQSI</sequence>